<evidence type="ECO:0000313" key="2">
    <source>
        <dbReference type="Proteomes" id="UP000265663"/>
    </source>
</evidence>
<proteinExistence type="predicted"/>
<protein>
    <submittedName>
        <fullName evidence="1">Transposase</fullName>
    </submittedName>
</protein>
<dbReference type="AlphaFoldDB" id="A0A3M7MHC9"/>
<keyword evidence="2" id="KW-1185">Reference proteome</keyword>
<dbReference type="Proteomes" id="UP000265663">
    <property type="component" value="Unassembled WGS sequence"/>
</dbReference>
<accession>A0A3M7MHC9</accession>
<reference evidence="1 2" key="1">
    <citation type="journal article" date="2014" name="PLoS ONE">
        <title>De novo Genome Assembly of the Fungal Plant Pathogen Pyrenophora semeniperda.</title>
        <authorList>
            <person name="Soliai M.M."/>
            <person name="Meyer S.E."/>
            <person name="Udall J.A."/>
            <person name="Elzinga D.E."/>
            <person name="Hermansen R.A."/>
            <person name="Bodily P.M."/>
            <person name="Hart A.A."/>
            <person name="Coleman C.E."/>
        </authorList>
    </citation>
    <scope>NUCLEOTIDE SEQUENCE [LARGE SCALE GENOMIC DNA]</scope>
    <source>
        <strain evidence="1 2">CCB06</strain>
        <tissue evidence="1">Mycelium</tissue>
    </source>
</reference>
<dbReference type="EMBL" id="KE747843">
    <property type="protein sequence ID" value="RMZ73903.1"/>
    <property type="molecule type" value="Genomic_DNA"/>
</dbReference>
<evidence type="ECO:0000313" key="1">
    <source>
        <dbReference type="EMBL" id="RMZ73903.1"/>
    </source>
</evidence>
<gene>
    <name evidence="1" type="ORF">GMOD_00004706</name>
</gene>
<organism evidence="1 2">
    <name type="scientific">Pyrenophora seminiperda CCB06</name>
    <dbReference type="NCBI Taxonomy" id="1302712"/>
    <lineage>
        <taxon>Eukaryota</taxon>
        <taxon>Fungi</taxon>
        <taxon>Dikarya</taxon>
        <taxon>Ascomycota</taxon>
        <taxon>Pezizomycotina</taxon>
        <taxon>Dothideomycetes</taxon>
        <taxon>Pleosporomycetidae</taxon>
        <taxon>Pleosporales</taxon>
        <taxon>Pleosporineae</taxon>
        <taxon>Pleosporaceae</taxon>
        <taxon>Pyrenophora</taxon>
    </lineage>
</organism>
<sequence length="58" mass="6664">MSDLGQPALIEFIPSLAFCVARQRSEQARLLKSPNKNWARAFEKRNLHTQARRVTVPD</sequence>
<name>A0A3M7MHC9_9PLEO</name>
<dbReference type="OrthoDB" id="5420958at2759"/>